<evidence type="ECO:0000256" key="1">
    <source>
        <dbReference type="ARBA" id="ARBA00007068"/>
    </source>
</evidence>
<sequence>MTKDKYLKYKTKYKFLKNNHDNIDANLDIIGGRNKKSKDVPSNDNTQLTPTVSQAKRTLEFDFPEISVASVEYSDGPTGCTYVRFNVRVASYYVDPRGGSVMIYASNRSHHGTIRGICFAGGSYLGLEAMAGCTIEELRSVDYECLSKCLVTGASLRSANLNYNNIYPDKNLGRFAVQNLRNGIVGLGQVGAGRMAGDGQYGQGAAFHIHNGAKIFVLTAVNALGVLYDEKGNIVRDRKKIPINDNQLDPSAPRNTTLTMVITDLLLTVQELQQLSIQCHGNMAVVIRPFNTEGDGDVLFSVSLGKIDRNTIPGFKIRDFFLKCSEAVNEAVLSCVER</sequence>
<protein>
    <submittedName>
        <fullName evidence="2">Endotype 6-aminohexanoat-oligomer hydrolase</fullName>
    </submittedName>
</protein>
<dbReference type="InterPro" id="IPR005321">
    <property type="entry name" value="Peptidase_S58_DmpA"/>
</dbReference>
<dbReference type="PANTHER" id="PTHR36512">
    <property type="entry name" value="D-AMINOPEPTIDASE"/>
    <property type="match status" value="1"/>
</dbReference>
<organism evidence="2 3">
    <name type="scientific">Cotonvirus japonicus</name>
    <dbReference type="NCBI Taxonomy" id="2811091"/>
    <lineage>
        <taxon>Viruses</taxon>
        <taxon>Varidnaviria</taxon>
        <taxon>Bamfordvirae</taxon>
        <taxon>Nucleocytoviricota</taxon>
        <taxon>Megaviricetes</taxon>
        <taxon>Imitervirales</taxon>
        <taxon>Mimiviridae</taxon>
        <taxon>Megamimivirinae</taxon>
        <taxon>Cotonvirus</taxon>
        <taxon>Cotonvirus japonicum</taxon>
    </lineage>
</organism>
<reference evidence="2 3" key="1">
    <citation type="submission" date="2021-02" db="EMBL/GenBank/DDBJ databases">
        <title>Cotonvirus japonicus, which uses Golgi apparatus of host cells for its virion factory, phylogenetically links tailed tupanvirus and icosahedral mimivirus.</title>
        <authorList>
            <person name="Takahashi H."/>
            <person name="Fukaya S."/>
            <person name="Song C."/>
            <person name="Murata K."/>
            <person name="Takemura M."/>
        </authorList>
    </citation>
    <scope>NUCLEOTIDE SEQUENCE [LARGE SCALE GENOMIC DNA]</scope>
</reference>
<keyword evidence="2" id="KW-0378">Hydrolase</keyword>
<dbReference type="GO" id="GO:0016787">
    <property type="term" value="F:hydrolase activity"/>
    <property type="evidence" value="ECO:0007669"/>
    <property type="project" value="UniProtKB-KW"/>
</dbReference>
<dbReference type="Proteomes" id="UP001321479">
    <property type="component" value="Segment"/>
</dbReference>
<dbReference type="InterPro" id="IPR016117">
    <property type="entry name" value="ArgJ-like_dom_sf"/>
</dbReference>
<proteinExistence type="inferred from homology"/>
<evidence type="ECO:0000313" key="3">
    <source>
        <dbReference type="Proteomes" id="UP001321479"/>
    </source>
</evidence>
<dbReference type="SUPFAM" id="SSF56266">
    <property type="entry name" value="DmpA/ArgJ-like"/>
    <property type="match status" value="1"/>
</dbReference>
<keyword evidence="3" id="KW-1185">Reference proteome</keyword>
<dbReference type="RefSeq" id="YP_010841398.1">
    <property type="nucleotide sequence ID" value="NC_079139.1"/>
</dbReference>
<name>A0ABM7NRK8_9VIRU</name>
<evidence type="ECO:0000313" key="2">
    <source>
        <dbReference type="EMBL" id="BCS82790.1"/>
    </source>
</evidence>
<dbReference type="EMBL" id="AP024483">
    <property type="protein sequence ID" value="BCS82790.1"/>
    <property type="molecule type" value="Genomic_DNA"/>
</dbReference>
<accession>A0ABM7NRK8</accession>
<comment type="similarity">
    <text evidence="1">Belongs to the peptidase S58 family.</text>
</comment>
<dbReference type="GeneID" id="80557995"/>
<dbReference type="Pfam" id="PF03576">
    <property type="entry name" value="Peptidase_S58"/>
    <property type="match status" value="1"/>
</dbReference>
<dbReference type="PANTHER" id="PTHR36512:SF3">
    <property type="entry name" value="BLR5678 PROTEIN"/>
    <property type="match status" value="1"/>
</dbReference>
<dbReference type="Gene3D" id="3.60.70.12">
    <property type="entry name" value="L-amino peptidase D-ALA esterase/amidase"/>
    <property type="match status" value="1"/>
</dbReference>